<feature type="domain" description="Glycosyltransferase 2-like" evidence="1">
    <location>
        <begin position="24"/>
        <end position="183"/>
    </location>
</feature>
<name>A0A2W1JX24_9CYAN</name>
<dbReference type="Gene3D" id="3.90.550.10">
    <property type="entry name" value="Spore Coat Polysaccharide Biosynthesis Protein SpsA, Chain A"/>
    <property type="match status" value="1"/>
</dbReference>
<comment type="caution">
    <text evidence="2">The sequence shown here is derived from an EMBL/GenBank/DDBJ whole genome shotgun (WGS) entry which is preliminary data.</text>
</comment>
<dbReference type="InterPro" id="IPR001173">
    <property type="entry name" value="Glyco_trans_2-like"/>
</dbReference>
<dbReference type="Proteomes" id="UP000248857">
    <property type="component" value="Unassembled WGS sequence"/>
</dbReference>
<dbReference type="SUPFAM" id="SSF53448">
    <property type="entry name" value="Nucleotide-diphospho-sugar transferases"/>
    <property type="match status" value="1"/>
</dbReference>
<reference evidence="2 3" key="1">
    <citation type="journal article" date="2018" name="Sci. Rep.">
        <title>A novel species of the marine cyanobacterium Acaryochloris with a unique pigment content and lifestyle.</title>
        <authorList>
            <person name="Partensky F."/>
            <person name="Six C."/>
            <person name="Ratin M."/>
            <person name="Garczarek L."/>
            <person name="Vaulot D."/>
            <person name="Probert I."/>
            <person name="Calteau A."/>
            <person name="Gourvil P."/>
            <person name="Marie D."/>
            <person name="Grebert T."/>
            <person name="Bouchier C."/>
            <person name="Le Panse S."/>
            <person name="Gachenot M."/>
            <person name="Rodriguez F."/>
            <person name="Garrido J.L."/>
        </authorList>
    </citation>
    <scope>NUCLEOTIDE SEQUENCE [LARGE SCALE GENOMIC DNA]</scope>
    <source>
        <strain evidence="2 3">RCC1774</strain>
    </source>
</reference>
<proteinExistence type="predicted"/>
<evidence type="ECO:0000313" key="3">
    <source>
        <dbReference type="Proteomes" id="UP000248857"/>
    </source>
</evidence>
<dbReference type="InterPro" id="IPR050834">
    <property type="entry name" value="Glycosyltransf_2"/>
</dbReference>
<dbReference type="PANTHER" id="PTHR43685">
    <property type="entry name" value="GLYCOSYLTRANSFERASE"/>
    <property type="match status" value="1"/>
</dbReference>
<dbReference type="EMBL" id="PQWO01000006">
    <property type="protein sequence ID" value="PZD73221.1"/>
    <property type="molecule type" value="Genomic_DNA"/>
</dbReference>
<evidence type="ECO:0000313" key="2">
    <source>
        <dbReference type="EMBL" id="PZD73221.1"/>
    </source>
</evidence>
<dbReference type="Pfam" id="PF00535">
    <property type="entry name" value="Glycos_transf_2"/>
    <property type="match status" value="1"/>
</dbReference>
<accession>A0A2W1JX24</accession>
<dbReference type="AlphaFoldDB" id="A0A2W1JX24"/>
<dbReference type="CDD" id="cd00761">
    <property type="entry name" value="Glyco_tranf_GTA_type"/>
    <property type="match status" value="1"/>
</dbReference>
<dbReference type="PANTHER" id="PTHR43685:SF2">
    <property type="entry name" value="GLYCOSYLTRANSFERASE 2-LIKE DOMAIN-CONTAINING PROTEIN"/>
    <property type="match status" value="1"/>
</dbReference>
<sequence length="339" mass="38158">MLPPLSLNRSQSLVSVNRKIPAVSVVVPAYNSMEYLPETISSLLAQSYTDFEVIIVNDGSTDNTQEWGSQIQDSRVVLISQENRGLSGARNTGICHAKGQYIAFLDADDLWHPSKLKKQVQELDNNASAGLVYSWVSYIDDQGRSTGKCLRNSETGMIWDTLIQHNIVECGSVAMVRRECFDQCGLFDEALKSAVEDWDMWLRIAAQYPFAVVKEALTYYRQHPGGASKDWKSMERSYQVVIEKAFSTAPAAVQSLKDESCGYANLKLAWKPLQAKEKDCKQAIEYQKRAAHLYPPLKYTKEYARLSIAIFLMRTLGPTLYRNVLDTVRSIKGWMVGTS</sequence>
<keyword evidence="3" id="KW-1185">Reference proteome</keyword>
<organism evidence="2 3">
    <name type="scientific">Acaryochloris thomasi RCC1774</name>
    <dbReference type="NCBI Taxonomy" id="1764569"/>
    <lineage>
        <taxon>Bacteria</taxon>
        <taxon>Bacillati</taxon>
        <taxon>Cyanobacteriota</taxon>
        <taxon>Cyanophyceae</taxon>
        <taxon>Acaryochloridales</taxon>
        <taxon>Acaryochloridaceae</taxon>
        <taxon>Acaryochloris</taxon>
        <taxon>Acaryochloris thomasi</taxon>
    </lineage>
</organism>
<evidence type="ECO:0000259" key="1">
    <source>
        <dbReference type="Pfam" id="PF00535"/>
    </source>
</evidence>
<gene>
    <name evidence="2" type="primary">kfoC_1</name>
    <name evidence="2" type="ORF">C1752_02340</name>
</gene>
<protein>
    <submittedName>
        <fullName evidence="2">Chondroitin synthase</fullName>
    </submittedName>
</protein>
<dbReference type="InterPro" id="IPR029044">
    <property type="entry name" value="Nucleotide-diphossugar_trans"/>
</dbReference>